<dbReference type="Proteomes" id="UP000276133">
    <property type="component" value="Unassembled WGS sequence"/>
</dbReference>
<evidence type="ECO:0000256" key="1">
    <source>
        <dbReference type="SAM" id="Phobius"/>
    </source>
</evidence>
<dbReference type="AlphaFoldDB" id="A0A3M7P978"/>
<organism evidence="2 3">
    <name type="scientific">Brachionus plicatilis</name>
    <name type="common">Marine rotifer</name>
    <name type="synonym">Brachionus muelleri</name>
    <dbReference type="NCBI Taxonomy" id="10195"/>
    <lineage>
        <taxon>Eukaryota</taxon>
        <taxon>Metazoa</taxon>
        <taxon>Spiralia</taxon>
        <taxon>Gnathifera</taxon>
        <taxon>Rotifera</taxon>
        <taxon>Eurotatoria</taxon>
        <taxon>Monogononta</taxon>
        <taxon>Pseudotrocha</taxon>
        <taxon>Ploima</taxon>
        <taxon>Brachionidae</taxon>
        <taxon>Brachionus</taxon>
    </lineage>
</organism>
<accession>A0A3M7P978</accession>
<gene>
    <name evidence="2" type="ORF">BpHYR1_006839</name>
</gene>
<comment type="caution">
    <text evidence="2">The sequence shown here is derived from an EMBL/GenBank/DDBJ whole genome shotgun (WGS) entry which is preliminary data.</text>
</comment>
<evidence type="ECO:0000313" key="3">
    <source>
        <dbReference type="Proteomes" id="UP000276133"/>
    </source>
</evidence>
<sequence length="287" mass="33136">MYFIEQESARLGQIITFRVGTMLFKPQSNPNLLSLIDCLKLEQSNTEILNKRLSTGESHKRANKYVLFEEKIGDILIDFKEEKRIEKMNVPEFTGIPWKKVDDINMHLHHHHQAIEMHHDGLNFINHASYSPRRCHPNYSNSMFNNLSPPQAAQMDFEYRQELVKQEKKLFQEKLKRFQDKLRKNYPTKFVIAYSSLILSIGVSLIVLQIIYYTSNGVNQNYASGIWAGFIYVVAGSLAAGTIKWPSLIIILADLVLSLYPLLDSICPSFPYFTHASEMLFYVIPTA</sequence>
<dbReference type="EMBL" id="REGN01012354">
    <property type="protein sequence ID" value="RMZ95645.1"/>
    <property type="molecule type" value="Genomic_DNA"/>
</dbReference>
<evidence type="ECO:0000313" key="2">
    <source>
        <dbReference type="EMBL" id="RMZ95645.1"/>
    </source>
</evidence>
<keyword evidence="1" id="KW-0812">Transmembrane</keyword>
<keyword evidence="3" id="KW-1185">Reference proteome</keyword>
<keyword evidence="1" id="KW-1133">Transmembrane helix</keyword>
<keyword evidence="1" id="KW-0472">Membrane</keyword>
<feature type="transmembrane region" description="Helical" evidence="1">
    <location>
        <begin position="224"/>
        <end position="241"/>
    </location>
</feature>
<feature type="transmembrane region" description="Helical" evidence="1">
    <location>
        <begin position="248"/>
        <end position="273"/>
    </location>
</feature>
<name>A0A3M7P978_BRAPC</name>
<protein>
    <submittedName>
        <fullName evidence="2">Uncharacterized protein</fullName>
    </submittedName>
</protein>
<reference evidence="2 3" key="1">
    <citation type="journal article" date="2018" name="Sci. Rep.">
        <title>Genomic signatures of local adaptation to the degree of environmental predictability in rotifers.</title>
        <authorList>
            <person name="Franch-Gras L."/>
            <person name="Hahn C."/>
            <person name="Garcia-Roger E.M."/>
            <person name="Carmona M.J."/>
            <person name="Serra M."/>
            <person name="Gomez A."/>
        </authorList>
    </citation>
    <scope>NUCLEOTIDE SEQUENCE [LARGE SCALE GENOMIC DNA]</scope>
    <source>
        <strain evidence="2">HYR1</strain>
    </source>
</reference>
<proteinExistence type="predicted"/>
<feature type="transmembrane region" description="Helical" evidence="1">
    <location>
        <begin position="191"/>
        <end position="212"/>
    </location>
</feature>